<proteinExistence type="inferred from homology"/>
<name>A0A7L9WJY2_9RHOB</name>
<keyword evidence="2" id="KW-0813">Transport</keyword>
<dbReference type="PROSITE" id="PS50893">
    <property type="entry name" value="ABC_TRANSPORTER_2"/>
    <property type="match status" value="1"/>
</dbReference>
<dbReference type="GO" id="GO:0016887">
    <property type="term" value="F:ATP hydrolysis activity"/>
    <property type="evidence" value="ECO:0007669"/>
    <property type="project" value="InterPro"/>
</dbReference>
<dbReference type="GO" id="GO:0005524">
    <property type="term" value="F:ATP binding"/>
    <property type="evidence" value="ECO:0007669"/>
    <property type="project" value="UniProtKB-KW"/>
</dbReference>
<feature type="domain" description="ABC transporter" evidence="5">
    <location>
        <begin position="9"/>
        <end position="240"/>
    </location>
</feature>
<dbReference type="KEGG" id="pshq:F3W81_03765"/>
<evidence type="ECO:0000256" key="2">
    <source>
        <dbReference type="ARBA" id="ARBA00022448"/>
    </source>
</evidence>
<dbReference type="SUPFAM" id="SSF52540">
    <property type="entry name" value="P-loop containing nucleoside triphosphate hydrolases"/>
    <property type="match status" value="1"/>
</dbReference>
<dbReference type="EMBL" id="CP045201">
    <property type="protein sequence ID" value="QOL80017.1"/>
    <property type="molecule type" value="Genomic_DNA"/>
</dbReference>
<dbReference type="InterPro" id="IPR003593">
    <property type="entry name" value="AAA+_ATPase"/>
</dbReference>
<organism evidence="6 7">
    <name type="scientific">Pseudooceanicola spongiae</name>
    <dbReference type="NCBI Taxonomy" id="2613965"/>
    <lineage>
        <taxon>Bacteria</taxon>
        <taxon>Pseudomonadati</taxon>
        <taxon>Pseudomonadota</taxon>
        <taxon>Alphaproteobacteria</taxon>
        <taxon>Rhodobacterales</taxon>
        <taxon>Paracoccaceae</taxon>
        <taxon>Pseudooceanicola</taxon>
    </lineage>
</organism>
<accession>A0A7L9WJY2</accession>
<evidence type="ECO:0000313" key="7">
    <source>
        <dbReference type="Proteomes" id="UP000594118"/>
    </source>
</evidence>
<dbReference type="Proteomes" id="UP000594118">
    <property type="component" value="Chromosome"/>
</dbReference>
<keyword evidence="4 6" id="KW-0067">ATP-binding</keyword>
<gene>
    <name evidence="6" type="ORF">F3W81_03765</name>
</gene>
<comment type="similarity">
    <text evidence="1">Belongs to the ABC transporter superfamily.</text>
</comment>
<dbReference type="PROSITE" id="PS00211">
    <property type="entry name" value="ABC_TRANSPORTER_1"/>
    <property type="match status" value="1"/>
</dbReference>
<evidence type="ECO:0000259" key="5">
    <source>
        <dbReference type="PROSITE" id="PS50893"/>
    </source>
</evidence>
<dbReference type="Pfam" id="PF00005">
    <property type="entry name" value="ABC_tran"/>
    <property type="match status" value="1"/>
</dbReference>
<dbReference type="RefSeq" id="WP_193082332.1">
    <property type="nucleotide sequence ID" value="NZ_CP045201.1"/>
</dbReference>
<dbReference type="InterPro" id="IPR027417">
    <property type="entry name" value="P-loop_NTPase"/>
</dbReference>
<dbReference type="InterPro" id="IPR003439">
    <property type="entry name" value="ABC_transporter-like_ATP-bd"/>
</dbReference>
<evidence type="ECO:0000256" key="1">
    <source>
        <dbReference type="ARBA" id="ARBA00005417"/>
    </source>
</evidence>
<evidence type="ECO:0000256" key="3">
    <source>
        <dbReference type="ARBA" id="ARBA00022741"/>
    </source>
</evidence>
<dbReference type="SMART" id="SM00382">
    <property type="entry name" value="AAA"/>
    <property type="match status" value="1"/>
</dbReference>
<dbReference type="PANTHER" id="PTHR42788">
    <property type="entry name" value="TAURINE IMPORT ATP-BINDING PROTEIN-RELATED"/>
    <property type="match status" value="1"/>
</dbReference>
<evidence type="ECO:0000313" key="6">
    <source>
        <dbReference type="EMBL" id="QOL80017.1"/>
    </source>
</evidence>
<protein>
    <submittedName>
        <fullName evidence="6">ATP-binding cassette domain-containing protein</fullName>
    </submittedName>
</protein>
<dbReference type="InterPro" id="IPR050166">
    <property type="entry name" value="ABC_transporter_ATP-bind"/>
</dbReference>
<evidence type="ECO:0000256" key="4">
    <source>
        <dbReference type="ARBA" id="ARBA00022840"/>
    </source>
</evidence>
<dbReference type="Gene3D" id="3.40.50.300">
    <property type="entry name" value="P-loop containing nucleotide triphosphate hydrolases"/>
    <property type="match status" value="1"/>
</dbReference>
<dbReference type="InterPro" id="IPR017871">
    <property type="entry name" value="ABC_transporter-like_CS"/>
</dbReference>
<keyword evidence="3" id="KW-0547">Nucleotide-binding</keyword>
<sequence>MTSGVQQDITLQGVTKSFGAPGRQIEAVAPTDLVLQGGSMTALVGPSGCGKSTLLRLISGLEVPTRGQIRIGTETPDQLRRRAGLAVAFQDAALLPWRTVTGNVALGRSLAHRPRDRAAVAELIRLVGLSGFERHRPAELSGGMRQRAAIARALAGLPELLLLDEPFGAVDELTRDRLNTELPPLWEARGATAVLVTHSVTEAVRLSDRIIVLTPRPARVAADIAVTLARTRTAEVLASDAFRAICAQVSQALRLHQASEGIPAQ</sequence>
<keyword evidence="7" id="KW-1185">Reference proteome</keyword>
<reference evidence="6 7" key="1">
    <citation type="submission" date="2019-10" db="EMBL/GenBank/DDBJ databases">
        <title>Pseudopuniceibacterium sp. HQ09 islated from Antarctica.</title>
        <authorList>
            <person name="Liao L."/>
            <person name="Su S."/>
            <person name="Chen B."/>
            <person name="Yu Y."/>
        </authorList>
    </citation>
    <scope>NUCLEOTIDE SEQUENCE [LARGE SCALE GENOMIC DNA]</scope>
    <source>
        <strain evidence="6 7">HQ09</strain>
    </source>
</reference>
<dbReference type="AlphaFoldDB" id="A0A7L9WJY2"/>
<dbReference type="PANTHER" id="PTHR42788:SF20">
    <property type="entry name" value="ABC TRANSPORTER ATP-BINDING PROTEIN"/>
    <property type="match status" value="1"/>
</dbReference>